<evidence type="ECO:0000313" key="2">
    <source>
        <dbReference type="EMBL" id="MED6147173.1"/>
    </source>
</evidence>
<evidence type="ECO:0000256" key="1">
    <source>
        <dbReference type="SAM" id="MobiDB-lite"/>
    </source>
</evidence>
<reference evidence="2 3" key="1">
    <citation type="journal article" date="2023" name="Plants (Basel)">
        <title>Bridging the Gap: Combining Genomics and Transcriptomics Approaches to Understand Stylosanthes scabra, an Orphan Legume from the Brazilian Caatinga.</title>
        <authorList>
            <person name="Ferreira-Neto J.R.C."/>
            <person name="da Silva M.D."/>
            <person name="Binneck E."/>
            <person name="de Melo N.F."/>
            <person name="da Silva R.H."/>
            <person name="de Melo A.L.T.M."/>
            <person name="Pandolfi V."/>
            <person name="Bustamante F.O."/>
            <person name="Brasileiro-Vidal A.C."/>
            <person name="Benko-Iseppon A.M."/>
        </authorList>
    </citation>
    <scope>NUCLEOTIDE SEQUENCE [LARGE SCALE GENOMIC DNA]</scope>
    <source>
        <tissue evidence="2">Leaves</tissue>
    </source>
</reference>
<dbReference type="InterPro" id="IPR036815">
    <property type="entry name" value="14-3-3_dom_sf"/>
</dbReference>
<sequence>MPNPSRATFSHFATSTGAGAGSDVTTSFLGFLISLFTISPPQLPSSGLRRPDPLKTEALLTTSLKASPLSSVADSTTSLRQFRKGDYFRYLAEFQADQEKKEAAEKLLKGYEICA</sequence>
<comment type="caution">
    <text evidence="2">The sequence shown here is derived from an EMBL/GenBank/DDBJ whole genome shotgun (WGS) entry which is preliminary data.</text>
</comment>
<accession>A0ABU6TGU6</accession>
<evidence type="ECO:0000313" key="3">
    <source>
        <dbReference type="Proteomes" id="UP001341840"/>
    </source>
</evidence>
<organism evidence="2 3">
    <name type="scientific">Stylosanthes scabra</name>
    <dbReference type="NCBI Taxonomy" id="79078"/>
    <lineage>
        <taxon>Eukaryota</taxon>
        <taxon>Viridiplantae</taxon>
        <taxon>Streptophyta</taxon>
        <taxon>Embryophyta</taxon>
        <taxon>Tracheophyta</taxon>
        <taxon>Spermatophyta</taxon>
        <taxon>Magnoliopsida</taxon>
        <taxon>eudicotyledons</taxon>
        <taxon>Gunneridae</taxon>
        <taxon>Pentapetalae</taxon>
        <taxon>rosids</taxon>
        <taxon>fabids</taxon>
        <taxon>Fabales</taxon>
        <taxon>Fabaceae</taxon>
        <taxon>Papilionoideae</taxon>
        <taxon>50 kb inversion clade</taxon>
        <taxon>dalbergioids sensu lato</taxon>
        <taxon>Dalbergieae</taxon>
        <taxon>Pterocarpus clade</taxon>
        <taxon>Stylosanthes</taxon>
    </lineage>
</organism>
<proteinExistence type="predicted"/>
<dbReference type="Gene3D" id="1.20.190.20">
    <property type="entry name" value="14-3-3 domain"/>
    <property type="match status" value="1"/>
</dbReference>
<feature type="region of interest" description="Disordered" evidence="1">
    <location>
        <begin position="1"/>
        <end position="21"/>
    </location>
</feature>
<dbReference type="EMBL" id="JASCZI010090853">
    <property type="protein sequence ID" value="MED6147173.1"/>
    <property type="molecule type" value="Genomic_DNA"/>
</dbReference>
<name>A0ABU6TGU6_9FABA</name>
<dbReference type="SUPFAM" id="SSF48445">
    <property type="entry name" value="14-3-3 protein"/>
    <property type="match status" value="1"/>
</dbReference>
<keyword evidence="3" id="KW-1185">Reference proteome</keyword>
<gene>
    <name evidence="2" type="ORF">PIB30_041676</name>
</gene>
<dbReference type="Proteomes" id="UP001341840">
    <property type="component" value="Unassembled WGS sequence"/>
</dbReference>
<protein>
    <submittedName>
        <fullName evidence="2">Uncharacterized protein</fullName>
    </submittedName>
</protein>